<sequence>MTLKTNPCILCLSFALMISSVIGYVNDSQLTNEINTESCENIDSSVLAINNFTLDLYKQIISPNGIKDVFFSPISVTMALSILLLGADGKTKSEMRNVLHMAGLSDETAHHSLMCLMQLLHSGETGNEFISANKLFPSKHLNVKNAFLRYVERFYDGSVRQLNFSDVDGSMNTINKWVAKRTNNMIKDVLHPGDLDALTVMVLVNAVYFKGEWRGKFLANHTKPHYFYPSPNSAAINVTMMYKTGKFNYHDSTGLDAEFIELPYREDEHQKLSMVLVIPKETYGLPELEQKLTLENLMHGIKQMRIVQKDIFLPKLMLKSRYTLDLYLKALGMKDLFSSEINLSQFSDDQSIALSAVLHEAVIKVTEEGTEASSMTSTLTTRTVRSSITCDHPFIFLIRDRTTGVILFIGRTVEPPKVEQTVIQAGLKRGCDYENCKMKCRNGCYEELRLLLLEEDNSLKLDNIKIVKRLFKKDKIKKHSKNFAGCKKKCNNLCNKDCP</sequence>
<dbReference type="SUPFAM" id="SSF56574">
    <property type="entry name" value="Serpins"/>
    <property type="match status" value="1"/>
</dbReference>
<dbReference type="Proteomes" id="UP000749559">
    <property type="component" value="Unassembled WGS sequence"/>
</dbReference>
<reference evidence="3" key="1">
    <citation type="submission" date="2022-03" db="EMBL/GenBank/DDBJ databases">
        <authorList>
            <person name="Martin C."/>
        </authorList>
    </citation>
    <scope>NUCLEOTIDE SEQUENCE</scope>
</reference>
<name>A0A8J1YAG9_OWEFU</name>
<accession>A0A8J1YAG9</accession>
<dbReference type="InterPro" id="IPR042178">
    <property type="entry name" value="Serpin_sf_1"/>
</dbReference>
<dbReference type="Pfam" id="PF00079">
    <property type="entry name" value="Serpin"/>
    <property type="match status" value="1"/>
</dbReference>
<dbReference type="InterPro" id="IPR023796">
    <property type="entry name" value="Serpin_dom"/>
</dbReference>
<keyword evidence="4" id="KW-1185">Reference proteome</keyword>
<dbReference type="AlphaFoldDB" id="A0A8J1YAG9"/>
<dbReference type="GO" id="GO:0004867">
    <property type="term" value="F:serine-type endopeptidase inhibitor activity"/>
    <property type="evidence" value="ECO:0007669"/>
    <property type="project" value="InterPro"/>
</dbReference>
<dbReference type="Gene3D" id="2.30.39.10">
    <property type="entry name" value="Alpha-1-antitrypsin, domain 1"/>
    <property type="match status" value="1"/>
</dbReference>
<evidence type="ECO:0000313" key="3">
    <source>
        <dbReference type="EMBL" id="CAH1772429.1"/>
    </source>
</evidence>
<dbReference type="InterPro" id="IPR036186">
    <property type="entry name" value="Serpin_sf"/>
</dbReference>
<dbReference type="EMBL" id="CAIIXF020000001">
    <property type="protein sequence ID" value="CAH1772429.1"/>
    <property type="molecule type" value="Genomic_DNA"/>
</dbReference>
<evidence type="ECO:0000313" key="4">
    <source>
        <dbReference type="Proteomes" id="UP000749559"/>
    </source>
</evidence>
<evidence type="ECO:0000256" key="2">
    <source>
        <dbReference type="RuleBase" id="RU000411"/>
    </source>
</evidence>
<organism evidence="3 4">
    <name type="scientific">Owenia fusiformis</name>
    <name type="common">Polychaete worm</name>
    <dbReference type="NCBI Taxonomy" id="6347"/>
    <lineage>
        <taxon>Eukaryota</taxon>
        <taxon>Metazoa</taxon>
        <taxon>Spiralia</taxon>
        <taxon>Lophotrochozoa</taxon>
        <taxon>Annelida</taxon>
        <taxon>Polychaeta</taxon>
        <taxon>Sedentaria</taxon>
        <taxon>Canalipalpata</taxon>
        <taxon>Sabellida</taxon>
        <taxon>Oweniida</taxon>
        <taxon>Oweniidae</taxon>
        <taxon>Owenia</taxon>
    </lineage>
</organism>
<dbReference type="CDD" id="cd00172">
    <property type="entry name" value="serpin"/>
    <property type="match status" value="1"/>
</dbReference>
<dbReference type="PANTHER" id="PTHR11461">
    <property type="entry name" value="SERINE PROTEASE INHIBITOR, SERPIN"/>
    <property type="match status" value="1"/>
</dbReference>
<evidence type="ECO:0000256" key="1">
    <source>
        <dbReference type="ARBA" id="ARBA00009500"/>
    </source>
</evidence>
<dbReference type="PANTHER" id="PTHR11461:SF211">
    <property type="entry name" value="GH10112P-RELATED"/>
    <property type="match status" value="1"/>
</dbReference>
<dbReference type="InterPro" id="IPR042185">
    <property type="entry name" value="Serpin_sf_2"/>
</dbReference>
<dbReference type="InterPro" id="IPR000215">
    <property type="entry name" value="Serpin_fam"/>
</dbReference>
<dbReference type="GO" id="GO:0005615">
    <property type="term" value="C:extracellular space"/>
    <property type="evidence" value="ECO:0007669"/>
    <property type="project" value="InterPro"/>
</dbReference>
<proteinExistence type="inferred from homology"/>
<comment type="caution">
    <text evidence="3">The sequence shown here is derived from an EMBL/GenBank/DDBJ whole genome shotgun (WGS) entry which is preliminary data.</text>
</comment>
<comment type="similarity">
    <text evidence="1 2">Belongs to the serpin family.</text>
</comment>
<gene>
    <name evidence="3" type="ORF">OFUS_LOCUS196</name>
</gene>
<dbReference type="SMART" id="SM00093">
    <property type="entry name" value="SERPIN"/>
    <property type="match status" value="1"/>
</dbReference>
<protein>
    <submittedName>
        <fullName evidence="3">Uncharacterized protein</fullName>
    </submittedName>
</protein>
<dbReference type="OrthoDB" id="671595at2759"/>
<dbReference type="Gene3D" id="3.30.497.10">
    <property type="entry name" value="Antithrombin, subunit I, domain 2"/>
    <property type="match status" value="1"/>
</dbReference>